<keyword evidence="1" id="KW-1133">Transmembrane helix</keyword>
<proteinExistence type="predicted"/>
<comment type="caution">
    <text evidence="2">The sequence shown here is derived from an EMBL/GenBank/DDBJ whole genome shotgun (WGS) entry which is preliminary data.</text>
</comment>
<sequence length="46" mass="5017">MHKAVLFPALRIGGIYTFLGVLWIVGSDKLLAMILSDPTMLTAIQT</sequence>
<keyword evidence="1" id="KW-0472">Membrane</keyword>
<feature type="transmembrane region" description="Helical" evidence="1">
    <location>
        <begin position="6"/>
        <end position="25"/>
    </location>
</feature>
<organism evidence="2 3">
    <name type="scientific">Desulfomonile tiedjei</name>
    <dbReference type="NCBI Taxonomy" id="2358"/>
    <lineage>
        <taxon>Bacteria</taxon>
        <taxon>Pseudomonadati</taxon>
        <taxon>Thermodesulfobacteriota</taxon>
        <taxon>Desulfomonilia</taxon>
        <taxon>Desulfomonilales</taxon>
        <taxon>Desulfomonilaceae</taxon>
        <taxon>Desulfomonile</taxon>
    </lineage>
</organism>
<reference evidence="2" key="1">
    <citation type="submission" date="2020-07" db="EMBL/GenBank/DDBJ databases">
        <title>Huge and variable diversity of episymbiotic CPR bacteria and DPANN archaea in groundwater ecosystems.</title>
        <authorList>
            <person name="He C.Y."/>
            <person name="Keren R."/>
            <person name="Whittaker M."/>
            <person name="Farag I.F."/>
            <person name="Doudna J."/>
            <person name="Cate J.H.D."/>
            <person name="Banfield J.F."/>
        </authorList>
    </citation>
    <scope>NUCLEOTIDE SEQUENCE</scope>
    <source>
        <strain evidence="2">NC_groundwater_1664_Pr3_B-0.1um_52_9</strain>
    </source>
</reference>
<dbReference type="AlphaFoldDB" id="A0A9D6V4S6"/>
<protein>
    <submittedName>
        <fullName evidence="2">Uncharacterized protein</fullName>
    </submittedName>
</protein>
<feature type="non-terminal residue" evidence="2">
    <location>
        <position position="46"/>
    </location>
</feature>
<keyword evidence="1" id="KW-0812">Transmembrane</keyword>
<evidence type="ECO:0000256" key="1">
    <source>
        <dbReference type="SAM" id="Phobius"/>
    </source>
</evidence>
<evidence type="ECO:0000313" key="2">
    <source>
        <dbReference type="EMBL" id="MBI5252081.1"/>
    </source>
</evidence>
<dbReference type="EMBL" id="JACRDE010000561">
    <property type="protein sequence ID" value="MBI5252081.1"/>
    <property type="molecule type" value="Genomic_DNA"/>
</dbReference>
<dbReference type="Proteomes" id="UP000807825">
    <property type="component" value="Unassembled WGS sequence"/>
</dbReference>
<accession>A0A9D6V4S6</accession>
<evidence type="ECO:0000313" key="3">
    <source>
        <dbReference type="Proteomes" id="UP000807825"/>
    </source>
</evidence>
<gene>
    <name evidence="2" type="ORF">HY912_21510</name>
</gene>
<name>A0A9D6V4S6_9BACT</name>